<feature type="chain" id="PRO_5016390653" evidence="1">
    <location>
        <begin position="26"/>
        <end position="748"/>
    </location>
</feature>
<feature type="domain" description="SLH" evidence="2">
    <location>
        <begin position="636"/>
        <end position="691"/>
    </location>
</feature>
<sequence length="748" mass="80333">MQKRSTVGFLVLMLVFGVIGVPAHAAQTVNEQYPVSSGVKYSQYTYKNSSTNVINHLSINLNDPYTKVDLGLPSTYNSRDRVTSLATKHSVEGNRVVGAINAAFFDTSEGNPLFLIAKNNQIINGGIVTEGADQYMNVPTAFGINQNGQGIIDYFDFDINLSRDGKTYELSGMDRVRNAGEVIVYTPLFYKGHTDTNEFGYEIIVEGSSNIANIAFGDTISGTVKAIAPYGESKHTIPKNGFIISIQGGSNSAFSDVKVGEKIDVSFSVDKKWDKSQFILASGPMLVRDGKPYIMMSTSSSRAKEIAPRTVVASSADKKTVHYITVDGRQTHSKGMNMVQLANYLVELGVDTAINLDGGGSTAMGIRKYGSNNVVLANKPSDGSERRVNAILEAVSTAPTGVAKTMKYTRTNVGTMLKGTSSTITVQHVLDQYYNPLSISKGEVTLKSVEGTLTINGTTFTTTKAGSDYVYINHNGKAVQSFPVTIVDAPASMSISGSNKVSNGSSSTYTVKALDASGKNLIYNASQLQWSVQGNIGTITTGGKFTATKPGKGSIVAKLGTKTVSYPIEVPEKSIFTDISVSHPYYEQLKYLAEKGYVAGYADGSFKPNNELTRAHGAVIISKVMGLDTTNITNPEFTDVSTAHMYYKQIAAVQNAKIMGGKEDGSFDPNGKLTRAQMAVIIANAFELSGISSTQFSDVPSDSGAYPFVQALAKNNITVGYSDGTYKPNSYITRAHFGLFIYNALKLK</sequence>
<keyword evidence="1" id="KW-0732">Signal</keyword>
<feature type="domain" description="SLH" evidence="2">
    <location>
        <begin position="692"/>
        <end position="748"/>
    </location>
</feature>
<dbReference type="AlphaFoldDB" id="A0A318TUP8"/>
<dbReference type="InterPro" id="IPR001119">
    <property type="entry name" value="SLH_dom"/>
</dbReference>
<evidence type="ECO:0000313" key="3">
    <source>
        <dbReference type="EMBL" id="PYF07590.1"/>
    </source>
</evidence>
<evidence type="ECO:0000259" key="2">
    <source>
        <dbReference type="PROSITE" id="PS51272"/>
    </source>
</evidence>
<dbReference type="RefSeq" id="WP_107932592.1">
    <property type="nucleotide sequence ID" value="NZ_PYWJ01000003.1"/>
</dbReference>
<evidence type="ECO:0000256" key="1">
    <source>
        <dbReference type="SAM" id="SignalP"/>
    </source>
</evidence>
<dbReference type="Proteomes" id="UP000247416">
    <property type="component" value="Unassembled WGS sequence"/>
</dbReference>
<keyword evidence="4" id="KW-1185">Reference proteome</keyword>
<feature type="signal peptide" evidence="1">
    <location>
        <begin position="1"/>
        <end position="25"/>
    </location>
</feature>
<dbReference type="Pfam" id="PF09992">
    <property type="entry name" value="NAGPA"/>
    <property type="match status" value="1"/>
</dbReference>
<feature type="domain" description="SLH" evidence="2">
    <location>
        <begin position="572"/>
        <end position="635"/>
    </location>
</feature>
<proteinExistence type="predicted"/>
<accession>A0A318TUP8</accession>
<comment type="caution">
    <text evidence="3">The sequence shown here is derived from an EMBL/GenBank/DDBJ whole genome shotgun (WGS) entry which is preliminary data.</text>
</comment>
<organism evidence="3 4">
    <name type="scientific">Ureibacillus chungkukjangi</name>
    <dbReference type="NCBI Taxonomy" id="1202712"/>
    <lineage>
        <taxon>Bacteria</taxon>
        <taxon>Bacillati</taxon>
        <taxon>Bacillota</taxon>
        <taxon>Bacilli</taxon>
        <taxon>Bacillales</taxon>
        <taxon>Caryophanaceae</taxon>
        <taxon>Ureibacillus</taxon>
    </lineage>
</organism>
<dbReference type="OrthoDB" id="9809781at2"/>
<dbReference type="PANTHER" id="PTHR40446">
    <property type="entry name" value="N-ACETYLGLUCOSAMINE-1-PHOSPHODIESTER ALPHA-N-ACETYLGLUCOSAMINIDASE"/>
    <property type="match status" value="1"/>
</dbReference>
<dbReference type="Pfam" id="PF00395">
    <property type="entry name" value="SLH"/>
    <property type="match status" value="3"/>
</dbReference>
<dbReference type="PANTHER" id="PTHR40446:SF2">
    <property type="entry name" value="N-ACETYLGLUCOSAMINE-1-PHOSPHODIESTER ALPHA-N-ACETYLGLUCOSAMINIDASE"/>
    <property type="match status" value="1"/>
</dbReference>
<evidence type="ECO:0000313" key="4">
    <source>
        <dbReference type="Proteomes" id="UP000247416"/>
    </source>
</evidence>
<name>A0A318TUP8_9BACL</name>
<gene>
    <name evidence="3" type="ORF">BJ095_10498</name>
</gene>
<dbReference type="InterPro" id="IPR018711">
    <property type="entry name" value="NAGPA"/>
</dbReference>
<dbReference type="PROSITE" id="PS51272">
    <property type="entry name" value="SLH"/>
    <property type="match status" value="3"/>
</dbReference>
<protein>
    <submittedName>
        <fullName evidence="3">S-layer family protein</fullName>
    </submittedName>
</protein>
<dbReference type="EMBL" id="QJTJ01000004">
    <property type="protein sequence ID" value="PYF07590.1"/>
    <property type="molecule type" value="Genomic_DNA"/>
</dbReference>
<reference evidence="3 4" key="1">
    <citation type="submission" date="2018-06" db="EMBL/GenBank/DDBJ databases">
        <title>Genomic Encyclopedia of Archaeal and Bacterial Type Strains, Phase II (KMG-II): from individual species to whole genera.</title>
        <authorList>
            <person name="Goeker M."/>
        </authorList>
    </citation>
    <scope>NUCLEOTIDE SEQUENCE [LARGE SCALE GENOMIC DNA]</scope>
    <source>
        <strain evidence="3 4">KACC 16626</strain>
    </source>
</reference>